<feature type="compositionally biased region" description="Polar residues" evidence="1">
    <location>
        <begin position="289"/>
        <end position="301"/>
    </location>
</feature>
<keyword evidence="3" id="KW-1185">Reference proteome</keyword>
<feature type="compositionally biased region" description="Low complexity" evidence="1">
    <location>
        <begin position="267"/>
        <end position="278"/>
    </location>
</feature>
<feature type="region of interest" description="Disordered" evidence="1">
    <location>
        <begin position="238"/>
        <end position="370"/>
    </location>
</feature>
<feature type="region of interest" description="Disordered" evidence="1">
    <location>
        <begin position="75"/>
        <end position="102"/>
    </location>
</feature>
<reference evidence="2" key="1">
    <citation type="submission" date="2022-11" db="EMBL/GenBank/DDBJ databases">
        <title>Centuries of genome instability and evolution in soft-shell clam transmissible cancer (bioRxiv).</title>
        <authorList>
            <person name="Hart S.F.M."/>
            <person name="Yonemitsu M.A."/>
            <person name="Giersch R.M."/>
            <person name="Beal B.F."/>
            <person name="Arriagada G."/>
            <person name="Davis B.W."/>
            <person name="Ostrander E.A."/>
            <person name="Goff S.P."/>
            <person name="Metzger M.J."/>
        </authorList>
    </citation>
    <scope>NUCLEOTIDE SEQUENCE</scope>
    <source>
        <strain evidence="2">MELC-2E11</strain>
        <tissue evidence="2">Siphon/mantle</tissue>
    </source>
</reference>
<gene>
    <name evidence="2" type="ORF">MAR_033630</name>
</gene>
<feature type="compositionally biased region" description="Basic and acidic residues" evidence="1">
    <location>
        <begin position="332"/>
        <end position="341"/>
    </location>
</feature>
<feature type="region of interest" description="Disordered" evidence="1">
    <location>
        <begin position="390"/>
        <end position="448"/>
    </location>
</feature>
<dbReference type="SUPFAM" id="SSF57903">
    <property type="entry name" value="FYVE/PHD zinc finger"/>
    <property type="match status" value="1"/>
</dbReference>
<organism evidence="2 3">
    <name type="scientific">Mya arenaria</name>
    <name type="common">Soft-shell clam</name>
    <dbReference type="NCBI Taxonomy" id="6604"/>
    <lineage>
        <taxon>Eukaryota</taxon>
        <taxon>Metazoa</taxon>
        <taxon>Spiralia</taxon>
        <taxon>Lophotrochozoa</taxon>
        <taxon>Mollusca</taxon>
        <taxon>Bivalvia</taxon>
        <taxon>Autobranchia</taxon>
        <taxon>Heteroconchia</taxon>
        <taxon>Euheterodonta</taxon>
        <taxon>Imparidentia</taxon>
        <taxon>Neoheterodontei</taxon>
        <taxon>Myida</taxon>
        <taxon>Myoidea</taxon>
        <taxon>Myidae</taxon>
        <taxon>Mya</taxon>
    </lineage>
</organism>
<sequence>MVWWPYGPGLTLDKRWINGGRVSLEDRSMSSPGLRSHIGSPSSFEAAYVRQLEQHYDIDVDISDSSSHKRTAFNTAMGLTNSSPSKRQATNGNIPKSPNKETSLKLEKIIEMKRNSDPNPLHSSDLRNIINMRKRKVAEAEDASKAKPKKRKINNVSRLHVGVEENDYLPVGKAFSEASINGVIQPRKMEEKQPFSVAFGSQPSNVSKQSARDFTEIKDLNTMYSFADEEISFKTPCTYEGKAHSSPVKSSTPPPIQSHSVDEPIPSSSSSTQASASSKRPLSLPIQGLKQSPGKSTSKISINDDGLGESSSCEKTLRRRKKDRNYSESADTNDKHLHSMVEETEENNQKVGGESSSERGLGAAKASLGHKKCKKLSLEETVNMLRKSSANKYKDLVQNKNNLSPSRSERSSRLSSRSSTPSFTPVKSVNVLTPSSEPSTPEKSLSGELVPYKKKKGKPYLFAKGDDVSARWHDGRFYLGKILKIDDSNQRCLLSWYQKMLQCCRCKQWFHEACMQCLDYPLMFSDTFYIFVGYTAHLPVQPGGGESTQYNDLSDRERQKIIEETLEAHKDRFKNASEFRQSQTLWGLRVKVPPPRIHVTLPSNQEVTDQMVAKHKIKGRRSKVFVSPVNKLTDSPIHRDIAAKKKIKLEQDHQSPSKSRKLKKSVPFLDRFIPHDDLGTLSWENHPFLHPVESNVLKAENEVKRKIWAIYRKMAEVKVENEDVESNCTEDGPPVLERVEPLVLNSNCSTTPPMPEIKDKKPGRLSLQPPDALEKFDAKNLKKDVKINVRHSRKVKSRVSAPPVLNVKDEENEIYVKCMREYKNYFCAFDKNGYLNGFYLTGKQIISEGNIHYLKFSIQHNTFGRLHK</sequence>
<dbReference type="InterPro" id="IPR011011">
    <property type="entry name" value="Znf_FYVE_PHD"/>
</dbReference>
<feature type="compositionally biased region" description="Low complexity" evidence="1">
    <location>
        <begin position="413"/>
        <end position="422"/>
    </location>
</feature>
<protein>
    <submittedName>
        <fullName evidence="2">MTF2-like protein</fullName>
    </submittedName>
</protein>
<evidence type="ECO:0000313" key="3">
    <source>
        <dbReference type="Proteomes" id="UP001164746"/>
    </source>
</evidence>
<feature type="compositionally biased region" description="Polar residues" evidence="1">
    <location>
        <begin position="75"/>
        <end position="96"/>
    </location>
</feature>
<dbReference type="Gene3D" id="2.30.30.140">
    <property type="match status" value="1"/>
</dbReference>
<proteinExistence type="predicted"/>
<name>A0ABY7GCW9_MYAAR</name>
<dbReference type="EMBL" id="CP111028">
    <property type="protein sequence ID" value="WAR31088.1"/>
    <property type="molecule type" value="Genomic_DNA"/>
</dbReference>
<evidence type="ECO:0000256" key="1">
    <source>
        <dbReference type="SAM" id="MobiDB-lite"/>
    </source>
</evidence>
<accession>A0ABY7GCW9</accession>
<evidence type="ECO:0000313" key="2">
    <source>
        <dbReference type="EMBL" id="WAR31088.1"/>
    </source>
</evidence>
<dbReference type="Proteomes" id="UP001164746">
    <property type="component" value="Chromosome 17"/>
</dbReference>
<feature type="compositionally biased region" description="Low complexity" evidence="1">
    <location>
        <begin position="432"/>
        <end position="446"/>
    </location>
</feature>